<dbReference type="EC" id="2.7.7.62" evidence="3"/>
<dbReference type="RefSeq" id="WP_214399256.1">
    <property type="nucleotide sequence ID" value="NZ_LR792632.1"/>
</dbReference>
<dbReference type="NCBIfam" id="NF045495">
    <property type="entry name" value="AdoCbiPCobY_Meth"/>
    <property type="match status" value="1"/>
</dbReference>
<reference evidence="3 4" key="1">
    <citation type="submission" date="2020-04" db="EMBL/GenBank/DDBJ databases">
        <authorList>
            <consortium name="Genoscope - CEA"/>
            <person name="William W."/>
        </authorList>
    </citation>
    <scope>NUCLEOTIDE SEQUENCE [LARGE SCALE GENOMIC DNA]</scope>
    <source>
        <strain evidence="3 4">SG7</strain>
    </source>
</reference>
<dbReference type="InterPro" id="IPR053669">
    <property type="entry name" value="AdoCbi-P_Guanylyltransferase"/>
</dbReference>
<dbReference type="Gene3D" id="3.90.550.10">
    <property type="entry name" value="Spore Coat Polysaccharide Biosynthesis Protein SpsA, Chain A"/>
    <property type="match status" value="1"/>
</dbReference>
<dbReference type="EMBL" id="LR792632">
    <property type="protein sequence ID" value="CAB3288734.1"/>
    <property type="molecule type" value="Genomic_DNA"/>
</dbReference>
<evidence type="ECO:0000259" key="2">
    <source>
        <dbReference type="Pfam" id="PF12804"/>
    </source>
</evidence>
<dbReference type="GeneID" id="65883678"/>
<dbReference type="SUPFAM" id="SSF53448">
    <property type="entry name" value="Nucleotide-diphospho-sugar transferases"/>
    <property type="match status" value="1"/>
</dbReference>
<evidence type="ECO:0000313" key="4">
    <source>
        <dbReference type="Proteomes" id="UP000679213"/>
    </source>
</evidence>
<keyword evidence="1 3" id="KW-0808">Transferase</keyword>
<dbReference type="KEGG" id="mesg:MLAUSG7_0872"/>
<gene>
    <name evidence="3" type="primary">cobY</name>
    <name evidence="3" type="ORF">MLAUSG7_0872</name>
</gene>
<evidence type="ECO:0000256" key="1">
    <source>
        <dbReference type="ARBA" id="ARBA00022679"/>
    </source>
</evidence>
<dbReference type="InterPro" id="IPR025877">
    <property type="entry name" value="MobA-like_NTP_Trfase"/>
</dbReference>
<name>A0A8D6PVH0_9EURY</name>
<protein>
    <submittedName>
        <fullName evidence="3">Adenosylcobinamide-phosphate guanylyltransferase</fullName>
        <ecNumber evidence="3">2.7.7.62</ecNumber>
    </submittedName>
</protein>
<dbReference type="PANTHER" id="PTHR19136">
    <property type="entry name" value="MOLYBDENUM COFACTOR GUANYLYLTRANSFERASE"/>
    <property type="match status" value="1"/>
</dbReference>
<dbReference type="AlphaFoldDB" id="A0A8D6PVH0"/>
<dbReference type="GO" id="GO:0008820">
    <property type="term" value="F:cobinamide phosphate guanylyltransferase activity"/>
    <property type="evidence" value="ECO:0007669"/>
    <property type="project" value="UniProtKB-EC"/>
</dbReference>
<evidence type="ECO:0000313" key="3">
    <source>
        <dbReference type="EMBL" id="CAB3288734.1"/>
    </source>
</evidence>
<proteinExistence type="predicted"/>
<accession>A0A8D6PVH0</accession>
<dbReference type="NCBIfam" id="TIGR00454">
    <property type="entry name" value="TIGR00454 family protein"/>
    <property type="match status" value="1"/>
</dbReference>
<organism evidence="3 4">
    <name type="scientific">Methanocaldococcus lauensis</name>
    <dbReference type="NCBI Taxonomy" id="2546128"/>
    <lineage>
        <taxon>Archaea</taxon>
        <taxon>Methanobacteriati</taxon>
        <taxon>Methanobacteriota</taxon>
        <taxon>Methanomada group</taxon>
        <taxon>Methanococci</taxon>
        <taxon>Methanococcales</taxon>
        <taxon>Methanocaldococcaceae</taxon>
        <taxon>Methanocaldococcus</taxon>
    </lineage>
</organism>
<keyword evidence="4" id="KW-1185">Reference proteome</keyword>
<feature type="domain" description="MobA-like NTP transferase" evidence="2">
    <location>
        <begin position="3"/>
        <end position="117"/>
    </location>
</feature>
<sequence length="198" mass="22566">MDALIMAGGKGSRMGYIEKPLIKIKDKPLISYVIQPLLESDKINKIYIATSPNTKTTKKFIISIYKDYKNIKVIETSGNGYIEDLNECIKYFSKPFLVVSSDLINLTSKIINSIVDYFYYVKSKNPEIESLSVMIPKNIYSKYTNPTIDFNGLIPVGINILSPKSGYQKEKIMVIDELIINVNTPEDLKFAENFLKKR</sequence>
<dbReference type="InterPro" id="IPR029044">
    <property type="entry name" value="Nucleotide-diphossugar_trans"/>
</dbReference>
<dbReference type="PANTHER" id="PTHR19136:SF86">
    <property type="entry name" value="ADENOSYLCOBINAMIDE-PHOSPHATE GUANYLYLTRANSFERASE"/>
    <property type="match status" value="1"/>
</dbReference>
<dbReference type="Proteomes" id="UP000679213">
    <property type="component" value="Chromosome I"/>
</dbReference>
<dbReference type="InterPro" id="IPR005245">
    <property type="entry name" value="CHP00454"/>
</dbReference>
<keyword evidence="3" id="KW-0548">Nucleotidyltransferase</keyword>
<dbReference type="Pfam" id="PF12804">
    <property type="entry name" value="NTP_transf_3"/>
    <property type="match status" value="1"/>
</dbReference>